<dbReference type="InterPro" id="IPR043154">
    <property type="entry name" value="Sec-1-like_dom1"/>
</dbReference>
<dbReference type="Proteomes" id="UP000095300">
    <property type="component" value="Unassembled WGS sequence"/>
</dbReference>
<dbReference type="InterPro" id="IPR043127">
    <property type="entry name" value="Sec-1-like_dom3a"/>
</dbReference>
<dbReference type="PIRSF" id="PIRSF005715">
    <property type="entry name" value="VPS45_Sec1"/>
    <property type="match status" value="1"/>
</dbReference>
<gene>
    <name evidence="2" type="primary">106083563</name>
</gene>
<evidence type="ECO:0008006" key="4">
    <source>
        <dbReference type="Google" id="ProtNLM"/>
    </source>
</evidence>
<dbReference type="VEuPathDB" id="VectorBase:SCAU009396"/>
<dbReference type="KEGG" id="scac:106083563"/>
<dbReference type="InterPro" id="IPR043155">
    <property type="entry name" value="VPS33_dom3b"/>
</dbReference>
<dbReference type="GO" id="GO:0016192">
    <property type="term" value="P:vesicle-mediated transport"/>
    <property type="evidence" value="ECO:0007669"/>
    <property type="project" value="InterPro"/>
</dbReference>
<keyword evidence="3" id="KW-1185">Reference proteome</keyword>
<dbReference type="STRING" id="35570.A0A1I8PM96"/>
<dbReference type="SUPFAM" id="SSF56815">
    <property type="entry name" value="Sec1/munc18-like (SM) proteins"/>
    <property type="match status" value="1"/>
</dbReference>
<sequence>MFSYLQGQRVNLQLLQESSSRQLTNLLDKLEGTKAIILDDALLGPLGLLAPPSLFSERNIKLIKLEKEIRMPKDFANIIYLVRPLLNIMDNIAGQVLKNSDKSRTFHMIFVPRCSGLCAKHLEQKGVLGSFGLWEELPWNFYPMDNDLISMENPTAFRDVGIDGDPTALYQAAVGLVQLQRIYGRIPKIYGKGTMAQGVWERAKKLGAEEKLLSTGEKGTIDQIILLDRQIDLLSAFATQLTYEGLIDEFYGIKQNQLTMPADLFTKGTDREASPAHMTSEKKVFMLNSGEILYAELRNKNFNEVGKILSRSARDISNAMNASTQENSVQEMKRLVDKLPALLAQKQSVANHTTIAELIRKHLDAFEFTDDLAAEQEFMMCEDIDKPSAYIEDLMAKKTDFTKVLRLICIQCAAASGFKEKVLTYYKRELVHVYGIEALLKISSLEKAGVIYTQSESRAYAVLRKTLNLTVDEVIEVNPKDVSYVHSFYAPLTARIVEQSLKPLGWQSLKSQINNLPGPTFEDFQAPLIGIGGRHSSTPSEGSSLNIPRVVLVFFVGGCTFAEIAALRFLAQDEDKHVEFVIATTKIITKNTFLENLLQ</sequence>
<dbReference type="EnsemblMetazoa" id="SCAU009396-RA">
    <property type="protein sequence ID" value="SCAU009396-PA"/>
    <property type="gene ID" value="SCAU009396"/>
</dbReference>
<dbReference type="Gene3D" id="3.90.830.10">
    <property type="entry name" value="Syntaxin Binding Protein 1, Chain A, domain 2"/>
    <property type="match status" value="1"/>
</dbReference>
<dbReference type="PANTHER" id="PTHR11679">
    <property type="entry name" value="VESICLE PROTEIN SORTING-ASSOCIATED"/>
    <property type="match status" value="1"/>
</dbReference>
<dbReference type="Gene3D" id="3.40.50.2060">
    <property type="match status" value="1"/>
</dbReference>
<protein>
    <recommendedName>
        <fullName evidence="4">Vacuolar protein sorting-associated protein 33A</fullName>
    </recommendedName>
</protein>
<dbReference type="Pfam" id="PF00995">
    <property type="entry name" value="Sec1"/>
    <property type="match status" value="1"/>
</dbReference>
<organism evidence="2 3">
    <name type="scientific">Stomoxys calcitrans</name>
    <name type="common">Stable fly</name>
    <name type="synonym">Conops calcitrans</name>
    <dbReference type="NCBI Taxonomy" id="35570"/>
    <lineage>
        <taxon>Eukaryota</taxon>
        <taxon>Metazoa</taxon>
        <taxon>Ecdysozoa</taxon>
        <taxon>Arthropoda</taxon>
        <taxon>Hexapoda</taxon>
        <taxon>Insecta</taxon>
        <taxon>Pterygota</taxon>
        <taxon>Neoptera</taxon>
        <taxon>Endopterygota</taxon>
        <taxon>Diptera</taxon>
        <taxon>Brachycera</taxon>
        <taxon>Muscomorpha</taxon>
        <taxon>Muscoidea</taxon>
        <taxon>Muscidae</taxon>
        <taxon>Stomoxys</taxon>
    </lineage>
</organism>
<dbReference type="InterPro" id="IPR036045">
    <property type="entry name" value="Sec1-like_sf"/>
</dbReference>
<evidence type="ECO:0000313" key="3">
    <source>
        <dbReference type="Proteomes" id="UP000095300"/>
    </source>
</evidence>
<proteinExistence type="inferred from homology"/>
<comment type="similarity">
    <text evidence="1">Belongs to the STXBP/unc-18/SEC1 family.</text>
</comment>
<accession>A0A1I8PM96</accession>
<dbReference type="OrthoDB" id="10016527at2759"/>
<dbReference type="Gene3D" id="3.40.50.1910">
    <property type="match status" value="1"/>
</dbReference>
<dbReference type="AlphaFoldDB" id="A0A1I8PM96"/>
<dbReference type="InterPro" id="IPR027482">
    <property type="entry name" value="Sec1-like_dom2"/>
</dbReference>
<evidence type="ECO:0000256" key="1">
    <source>
        <dbReference type="ARBA" id="ARBA00009884"/>
    </source>
</evidence>
<name>A0A1I8PM96_STOCA</name>
<dbReference type="Gene3D" id="1.25.40.850">
    <property type="match status" value="1"/>
</dbReference>
<evidence type="ECO:0000313" key="2">
    <source>
        <dbReference type="EnsemblMetazoa" id="SCAU009396-PA"/>
    </source>
</evidence>
<dbReference type="InterPro" id="IPR001619">
    <property type="entry name" value="Sec1-like"/>
</dbReference>
<reference evidence="2" key="1">
    <citation type="submission" date="2020-05" db="UniProtKB">
        <authorList>
            <consortium name="EnsemblMetazoa"/>
        </authorList>
    </citation>
    <scope>IDENTIFICATION</scope>
    <source>
        <strain evidence="2">USDA</strain>
    </source>
</reference>